<protein>
    <submittedName>
        <fullName evidence="1">Retrotransposable element Tf2</fullName>
    </submittedName>
</protein>
<keyword evidence="2" id="KW-1185">Reference proteome</keyword>
<dbReference type="SUPFAM" id="SSF56672">
    <property type="entry name" value="DNA/RNA polymerases"/>
    <property type="match status" value="1"/>
</dbReference>
<organism evidence="1 2">
    <name type="scientific">Gossypium australe</name>
    <dbReference type="NCBI Taxonomy" id="47621"/>
    <lineage>
        <taxon>Eukaryota</taxon>
        <taxon>Viridiplantae</taxon>
        <taxon>Streptophyta</taxon>
        <taxon>Embryophyta</taxon>
        <taxon>Tracheophyta</taxon>
        <taxon>Spermatophyta</taxon>
        <taxon>Magnoliopsida</taxon>
        <taxon>eudicotyledons</taxon>
        <taxon>Gunneridae</taxon>
        <taxon>Pentapetalae</taxon>
        <taxon>rosids</taxon>
        <taxon>malvids</taxon>
        <taxon>Malvales</taxon>
        <taxon>Malvaceae</taxon>
        <taxon>Malvoideae</taxon>
        <taxon>Gossypium</taxon>
    </lineage>
</organism>
<dbReference type="AlphaFoldDB" id="A0A5B6UWJ5"/>
<dbReference type="EMBL" id="SMMG02000009">
    <property type="protein sequence ID" value="KAA3461618.1"/>
    <property type="molecule type" value="Genomic_DNA"/>
</dbReference>
<dbReference type="Proteomes" id="UP000325315">
    <property type="component" value="Unassembled WGS sequence"/>
</dbReference>
<reference evidence="2" key="1">
    <citation type="journal article" date="2019" name="Plant Biotechnol. J.">
        <title>Genome sequencing of the Australian wild diploid species Gossypium australe highlights disease resistance and delayed gland morphogenesis.</title>
        <authorList>
            <person name="Cai Y."/>
            <person name="Cai X."/>
            <person name="Wang Q."/>
            <person name="Wang P."/>
            <person name="Zhang Y."/>
            <person name="Cai C."/>
            <person name="Xu Y."/>
            <person name="Wang K."/>
            <person name="Zhou Z."/>
            <person name="Wang C."/>
            <person name="Geng S."/>
            <person name="Li B."/>
            <person name="Dong Q."/>
            <person name="Hou Y."/>
            <person name="Wang H."/>
            <person name="Ai P."/>
            <person name="Liu Z."/>
            <person name="Yi F."/>
            <person name="Sun M."/>
            <person name="An G."/>
            <person name="Cheng J."/>
            <person name="Zhang Y."/>
            <person name="Shi Q."/>
            <person name="Xie Y."/>
            <person name="Shi X."/>
            <person name="Chang Y."/>
            <person name="Huang F."/>
            <person name="Chen Y."/>
            <person name="Hong S."/>
            <person name="Mi L."/>
            <person name="Sun Q."/>
            <person name="Zhang L."/>
            <person name="Zhou B."/>
            <person name="Peng R."/>
            <person name="Zhang X."/>
            <person name="Liu F."/>
        </authorList>
    </citation>
    <scope>NUCLEOTIDE SEQUENCE [LARGE SCALE GENOMIC DNA]</scope>
    <source>
        <strain evidence="2">cv. PA1801</strain>
    </source>
</reference>
<accession>A0A5B6UWJ5</accession>
<evidence type="ECO:0000313" key="1">
    <source>
        <dbReference type="EMBL" id="KAA3461618.1"/>
    </source>
</evidence>
<name>A0A5B6UWJ5_9ROSI</name>
<gene>
    <name evidence="1" type="ORF">EPI10_028176</name>
</gene>
<evidence type="ECO:0000313" key="2">
    <source>
        <dbReference type="Proteomes" id="UP000325315"/>
    </source>
</evidence>
<proteinExistence type="predicted"/>
<sequence length="75" mass="8495">MRGGKIRMDGGKIQDIIDWEPPTKVWDWNEHCSKAVDQVKQVMTKEHVLALPDYTKSYEMEDESGKANATADALS</sequence>
<comment type="caution">
    <text evidence="1">The sequence shown here is derived from an EMBL/GenBank/DDBJ whole genome shotgun (WGS) entry which is preliminary data.</text>
</comment>
<dbReference type="InterPro" id="IPR043502">
    <property type="entry name" value="DNA/RNA_pol_sf"/>
</dbReference>